<dbReference type="EMBL" id="ML975358">
    <property type="protein sequence ID" value="KAF1831623.1"/>
    <property type="molecule type" value="Genomic_DNA"/>
</dbReference>
<evidence type="ECO:0000256" key="1">
    <source>
        <dbReference type="SAM" id="MobiDB-lite"/>
    </source>
</evidence>
<keyword evidence="4" id="KW-1185">Reference proteome</keyword>
<evidence type="ECO:0000313" key="3">
    <source>
        <dbReference type="EMBL" id="KAF1832513.1"/>
    </source>
</evidence>
<protein>
    <submittedName>
        <fullName evidence="2">Uncharacterized protein</fullName>
    </submittedName>
</protein>
<organism evidence="2 4">
    <name type="scientific">Decorospora gaudefroyi</name>
    <dbReference type="NCBI Taxonomy" id="184978"/>
    <lineage>
        <taxon>Eukaryota</taxon>
        <taxon>Fungi</taxon>
        <taxon>Dikarya</taxon>
        <taxon>Ascomycota</taxon>
        <taxon>Pezizomycotina</taxon>
        <taxon>Dothideomycetes</taxon>
        <taxon>Pleosporomycetidae</taxon>
        <taxon>Pleosporales</taxon>
        <taxon>Pleosporineae</taxon>
        <taxon>Pleosporaceae</taxon>
        <taxon>Decorospora</taxon>
    </lineage>
</organism>
<proteinExistence type="predicted"/>
<dbReference type="AlphaFoldDB" id="A0A6A5KE10"/>
<sequence length="163" mass="18038">MAVIFDAVAQRGFRGVFKTLLSPSGAVPDSTAKPQPRYACARKKYRSGRKGRTSVYRVVGEHSDERGRKVRHYSNVEGENLDEDERGEFAGIEKIADCSKRCSVRRKKDWMRLAGNISKKDELRAKKPAPKAQNPSEADHMRSVGRGANAPGEGHTHTPTSTS</sequence>
<gene>
    <name evidence="3" type="ORF">BDW02DRAFT_474608</name>
    <name evidence="2" type="ORF">BDW02DRAFT_479627</name>
</gene>
<evidence type="ECO:0000313" key="2">
    <source>
        <dbReference type="EMBL" id="KAF1831623.1"/>
    </source>
</evidence>
<dbReference type="EMBL" id="ML975337">
    <property type="protein sequence ID" value="KAF1832513.1"/>
    <property type="molecule type" value="Genomic_DNA"/>
</dbReference>
<dbReference type="Proteomes" id="UP000800040">
    <property type="component" value="Unassembled WGS sequence"/>
</dbReference>
<reference evidence="2" key="1">
    <citation type="submission" date="2020-01" db="EMBL/GenBank/DDBJ databases">
        <authorList>
            <consortium name="DOE Joint Genome Institute"/>
            <person name="Haridas S."/>
            <person name="Albert R."/>
            <person name="Binder M."/>
            <person name="Bloem J."/>
            <person name="Labutti K."/>
            <person name="Salamov A."/>
            <person name="Andreopoulos B."/>
            <person name="Baker S.E."/>
            <person name="Barry K."/>
            <person name="Bills G."/>
            <person name="Bluhm B.H."/>
            <person name="Cannon C."/>
            <person name="Castanera R."/>
            <person name="Culley D.E."/>
            <person name="Daum C."/>
            <person name="Ezra D."/>
            <person name="Gonzalez J.B."/>
            <person name="Henrissat B."/>
            <person name="Kuo A."/>
            <person name="Liang C."/>
            <person name="Lipzen A."/>
            <person name="Lutzoni F."/>
            <person name="Magnuson J."/>
            <person name="Mondo S."/>
            <person name="Nolan M."/>
            <person name="Ohm R."/>
            <person name="Pangilinan J."/>
            <person name="Park H.-J."/>
            <person name="Ramirez L."/>
            <person name="Alfaro M."/>
            <person name="Sun H."/>
            <person name="Tritt A."/>
            <person name="Yoshinaga Y."/>
            <person name="Zwiers L.-H."/>
            <person name="Turgeon B.G."/>
            <person name="Goodwin S.B."/>
            <person name="Spatafora J.W."/>
            <person name="Crous P.W."/>
            <person name="Grigoriev I.V."/>
        </authorList>
    </citation>
    <scope>NUCLEOTIDE SEQUENCE</scope>
    <source>
        <strain evidence="2">P77</strain>
    </source>
</reference>
<dbReference type="OrthoDB" id="3685963at2759"/>
<accession>A0A6A5KE10</accession>
<feature type="region of interest" description="Disordered" evidence="1">
    <location>
        <begin position="116"/>
        <end position="163"/>
    </location>
</feature>
<feature type="non-terminal residue" evidence="2">
    <location>
        <position position="163"/>
    </location>
</feature>
<name>A0A6A5KE10_9PLEO</name>
<evidence type="ECO:0000313" key="4">
    <source>
        <dbReference type="Proteomes" id="UP000800040"/>
    </source>
</evidence>